<dbReference type="Proteomes" id="UP000282818">
    <property type="component" value="Unassembled WGS sequence"/>
</dbReference>
<dbReference type="AlphaFoldDB" id="A0A437Q944"/>
<dbReference type="InterPro" id="IPR000182">
    <property type="entry name" value="GNAT_dom"/>
</dbReference>
<dbReference type="InterPro" id="IPR016181">
    <property type="entry name" value="Acyl_CoA_acyltransferase"/>
</dbReference>
<accession>A0A437Q944</accession>
<reference evidence="2 3" key="1">
    <citation type="submission" date="2019-01" db="EMBL/GenBank/DDBJ databases">
        <authorList>
            <person name="Chen W.-M."/>
        </authorList>
    </citation>
    <scope>NUCLEOTIDE SEQUENCE [LARGE SCALE GENOMIC DNA]</scope>
    <source>
        <strain evidence="2 3">HPM-16</strain>
    </source>
</reference>
<feature type="domain" description="N-acetyltransferase" evidence="1">
    <location>
        <begin position="12"/>
        <end position="155"/>
    </location>
</feature>
<comment type="caution">
    <text evidence="2">The sequence shown here is derived from an EMBL/GenBank/DDBJ whole genome shotgun (WGS) entry which is preliminary data.</text>
</comment>
<dbReference type="Pfam" id="PF00583">
    <property type="entry name" value="Acetyltransf_1"/>
    <property type="match status" value="1"/>
</dbReference>
<dbReference type="CDD" id="cd04301">
    <property type="entry name" value="NAT_SF"/>
    <property type="match status" value="1"/>
</dbReference>
<dbReference type="EMBL" id="SACQ01000003">
    <property type="protein sequence ID" value="RVU30949.1"/>
    <property type="molecule type" value="Genomic_DNA"/>
</dbReference>
<keyword evidence="3" id="KW-1185">Reference proteome</keyword>
<evidence type="ECO:0000259" key="1">
    <source>
        <dbReference type="PROSITE" id="PS51186"/>
    </source>
</evidence>
<name>A0A437Q944_9GAMM</name>
<keyword evidence="2" id="KW-0808">Transferase</keyword>
<sequence length="155" mass="17638">MKYKIIDKSQSEEIAKLAVCLTNEIIERTGIKHFDVDVPLAIDLCEKYVSNGIYHVMAAFDEDKIVGFGAICESHSLYAEGKFGIIQEFYVAPEYRSKEIGKFLIQAIVEFAKEQGWKRLELCTPPVPEFDRTVGFYKSNGFEITGGYKMKYEVA</sequence>
<dbReference type="SUPFAM" id="SSF55729">
    <property type="entry name" value="Acyl-CoA N-acyltransferases (Nat)"/>
    <property type="match status" value="1"/>
</dbReference>
<organism evidence="2 3">
    <name type="scientific">Neptunomonas marina</name>
    <dbReference type="NCBI Taxonomy" id="1815562"/>
    <lineage>
        <taxon>Bacteria</taxon>
        <taxon>Pseudomonadati</taxon>
        <taxon>Pseudomonadota</taxon>
        <taxon>Gammaproteobacteria</taxon>
        <taxon>Oceanospirillales</taxon>
        <taxon>Oceanospirillaceae</taxon>
        <taxon>Neptunomonas</taxon>
    </lineage>
</organism>
<proteinExistence type="predicted"/>
<dbReference type="PROSITE" id="PS51186">
    <property type="entry name" value="GNAT"/>
    <property type="match status" value="1"/>
</dbReference>
<dbReference type="Gene3D" id="3.40.630.30">
    <property type="match status" value="1"/>
</dbReference>
<evidence type="ECO:0000313" key="3">
    <source>
        <dbReference type="Proteomes" id="UP000282818"/>
    </source>
</evidence>
<gene>
    <name evidence="2" type="ORF">EOE65_08010</name>
</gene>
<evidence type="ECO:0000313" key="2">
    <source>
        <dbReference type="EMBL" id="RVU30949.1"/>
    </source>
</evidence>
<dbReference type="RefSeq" id="WP_127693794.1">
    <property type="nucleotide sequence ID" value="NZ_SACQ01000003.1"/>
</dbReference>
<protein>
    <submittedName>
        <fullName evidence="2">GNAT family N-acetyltransferase</fullName>
    </submittedName>
</protein>
<dbReference type="GO" id="GO:0016747">
    <property type="term" value="F:acyltransferase activity, transferring groups other than amino-acyl groups"/>
    <property type="evidence" value="ECO:0007669"/>
    <property type="project" value="InterPro"/>
</dbReference>